<evidence type="ECO:0000256" key="7">
    <source>
        <dbReference type="SAM" id="Phobius"/>
    </source>
</evidence>
<evidence type="ECO:0000256" key="4">
    <source>
        <dbReference type="ARBA" id="ARBA00022989"/>
    </source>
</evidence>
<feature type="transmembrane region" description="Helical" evidence="7">
    <location>
        <begin position="356"/>
        <end position="374"/>
    </location>
</feature>
<dbReference type="PANTHER" id="PTHR42718:SF9">
    <property type="entry name" value="MAJOR FACILITATOR SUPERFAMILY MULTIDRUG TRANSPORTER MFSC"/>
    <property type="match status" value="1"/>
</dbReference>
<feature type="transmembrane region" description="Helical" evidence="7">
    <location>
        <begin position="191"/>
        <end position="212"/>
    </location>
</feature>
<gene>
    <name evidence="9" type="ORF">AAF712_008012</name>
</gene>
<evidence type="ECO:0000256" key="2">
    <source>
        <dbReference type="ARBA" id="ARBA00022448"/>
    </source>
</evidence>
<feature type="domain" description="Major facilitator superfamily (MFS) profile" evidence="8">
    <location>
        <begin position="50"/>
        <end position="524"/>
    </location>
</feature>
<sequence>MNDTKRDSKIYEKRTSNEGTVIVQPVKNDFHDSPMETDIHASGARSLLSSLTVIAATTLAMMANTASAASPAIALPTMQREFGVPESELIWVMSAYPLSAGCLLLLFGRLADLYGRRLVFVIGSFWMLAFTIGCGCSNDPIVLSILRGFQGVGASATIPASLGILAETFPPSQIRSVAFASFAAGAPVGGAFGTALGGGLTAASLVLGVIAFDKDLPSTEKDRRTDWVGAFLSTAGFTLVVFVLGQGEVAEPSQWGTSYIIALLVVGVVLIVVFVFWQWFLEQIQDARRSLPRSAWIPTPPPLMRVSLWSRAKGKVAVAMAIQFLLSCGFLGWQYWTVLFYQNYQHYDAVGTVTRLIPSFISGILCNVVVALVISRLPLVALMAVGTIGSSVACLLFAVIDVDATYWAFGFPAAVLAVLGADFVMASGTLFIAKVTPPHEQSVAGAVFQCMQQLGTSIGITIGTVVFNRLLISNTGSNNPEEAPRPAVLKSYRAAQWTNFAFTISAALLAILFLRNVGIVGHRAATSVAASIRRMSTQLDVESLHIQSSSAHPPAGAAGAIIPVDDFDPQGLSSYPDGEALDLAPIKGKAEALLTALEEEQQTSHKLKEENAELRSRLSQYEQELNSLDGQLGRSTSMTSNPELRHSNSKRVVPQPRNVEQQLEPDSQSIVEEQRHLPPETVAVPQVPAPISPPRLRPHLPSTPPRQLDSA</sequence>
<feature type="transmembrane region" description="Helical" evidence="7">
    <location>
        <begin position="316"/>
        <end position="336"/>
    </location>
</feature>
<dbReference type="EMBL" id="JBBXMP010000053">
    <property type="protein sequence ID" value="KAL0065019.1"/>
    <property type="molecule type" value="Genomic_DNA"/>
</dbReference>
<dbReference type="PANTHER" id="PTHR42718">
    <property type="entry name" value="MAJOR FACILITATOR SUPERFAMILY MULTIDRUG TRANSPORTER MFSC"/>
    <property type="match status" value="1"/>
</dbReference>
<organism evidence="9 10">
    <name type="scientific">Marasmius tenuissimus</name>
    <dbReference type="NCBI Taxonomy" id="585030"/>
    <lineage>
        <taxon>Eukaryota</taxon>
        <taxon>Fungi</taxon>
        <taxon>Dikarya</taxon>
        <taxon>Basidiomycota</taxon>
        <taxon>Agaricomycotina</taxon>
        <taxon>Agaricomycetes</taxon>
        <taxon>Agaricomycetidae</taxon>
        <taxon>Agaricales</taxon>
        <taxon>Marasmiineae</taxon>
        <taxon>Marasmiaceae</taxon>
        <taxon>Marasmius</taxon>
    </lineage>
</organism>
<keyword evidence="4 7" id="KW-1133">Transmembrane helix</keyword>
<evidence type="ECO:0000259" key="8">
    <source>
        <dbReference type="PROSITE" id="PS50850"/>
    </source>
</evidence>
<evidence type="ECO:0000313" key="10">
    <source>
        <dbReference type="Proteomes" id="UP001437256"/>
    </source>
</evidence>
<dbReference type="InterPro" id="IPR020846">
    <property type="entry name" value="MFS_dom"/>
</dbReference>
<reference evidence="9 10" key="1">
    <citation type="submission" date="2024-05" db="EMBL/GenBank/DDBJ databases">
        <title>A draft genome resource for the thread blight pathogen Marasmius tenuissimus strain MS-2.</title>
        <authorList>
            <person name="Yulfo-Soto G.E."/>
            <person name="Baruah I.K."/>
            <person name="Amoako-Attah I."/>
            <person name="Bukari Y."/>
            <person name="Meinhardt L.W."/>
            <person name="Bailey B.A."/>
            <person name="Cohen S.P."/>
        </authorList>
    </citation>
    <scope>NUCLEOTIDE SEQUENCE [LARGE SCALE GENOMIC DNA]</scope>
    <source>
        <strain evidence="9 10">MS-2</strain>
    </source>
</reference>
<protein>
    <recommendedName>
        <fullName evidence="8">Major facilitator superfamily (MFS) profile domain-containing protein</fullName>
    </recommendedName>
</protein>
<feature type="transmembrane region" description="Helical" evidence="7">
    <location>
        <begin position="89"/>
        <end position="107"/>
    </location>
</feature>
<proteinExistence type="predicted"/>
<dbReference type="InterPro" id="IPR036259">
    <property type="entry name" value="MFS_trans_sf"/>
</dbReference>
<comment type="caution">
    <text evidence="9">The sequence shown here is derived from an EMBL/GenBank/DDBJ whole genome shotgun (WGS) entry which is preliminary data.</text>
</comment>
<feature type="transmembrane region" description="Helical" evidence="7">
    <location>
        <begin position="224"/>
        <end position="245"/>
    </location>
</feature>
<evidence type="ECO:0000256" key="6">
    <source>
        <dbReference type="SAM" id="MobiDB-lite"/>
    </source>
</evidence>
<name>A0ABR2ZW58_9AGAR</name>
<dbReference type="Pfam" id="PF07690">
    <property type="entry name" value="MFS_1"/>
    <property type="match status" value="1"/>
</dbReference>
<dbReference type="PROSITE" id="PS50850">
    <property type="entry name" value="MFS"/>
    <property type="match status" value="1"/>
</dbReference>
<feature type="transmembrane region" description="Helical" evidence="7">
    <location>
        <begin position="454"/>
        <end position="472"/>
    </location>
</feature>
<comment type="subcellular location">
    <subcellularLocation>
        <location evidence="1">Membrane</location>
        <topology evidence="1">Multi-pass membrane protein</topology>
    </subcellularLocation>
</comment>
<keyword evidence="5 7" id="KW-0472">Membrane</keyword>
<feature type="transmembrane region" description="Helical" evidence="7">
    <location>
        <begin position="494"/>
        <end position="514"/>
    </location>
</feature>
<dbReference type="InterPro" id="IPR011701">
    <property type="entry name" value="MFS"/>
</dbReference>
<dbReference type="Proteomes" id="UP001437256">
    <property type="component" value="Unassembled WGS sequence"/>
</dbReference>
<dbReference type="Gene3D" id="1.20.1250.20">
    <property type="entry name" value="MFS general substrate transporter like domains"/>
    <property type="match status" value="1"/>
</dbReference>
<feature type="transmembrane region" description="Helical" evidence="7">
    <location>
        <begin position="257"/>
        <end position="281"/>
    </location>
</feature>
<evidence type="ECO:0000256" key="3">
    <source>
        <dbReference type="ARBA" id="ARBA00022692"/>
    </source>
</evidence>
<feature type="transmembrane region" description="Helical" evidence="7">
    <location>
        <begin position="47"/>
        <end position="69"/>
    </location>
</feature>
<feature type="compositionally biased region" description="Polar residues" evidence="6">
    <location>
        <begin position="628"/>
        <end position="642"/>
    </location>
</feature>
<feature type="transmembrane region" description="Helical" evidence="7">
    <location>
        <begin position="119"/>
        <end position="141"/>
    </location>
</feature>
<feature type="transmembrane region" description="Helical" evidence="7">
    <location>
        <begin position="379"/>
        <end position="400"/>
    </location>
</feature>
<keyword evidence="3 7" id="KW-0812">Transmembrane</keyword>
<evidence type="ECO:0000256" key="5">
    <source>
        <dbReference type="ARBA" id="ARBA00023136"/>
    </source>
</evidence>
<keyword evidence="2" id="KW-0813">Transport</keyword>
<feature type="compositionally biased region" description="Polar residues" evidence="6">
    <location>
        <begin position="658"/>
        <end position="671"/>
    </location>
</feature>
<evidence type="ECO:0000256" key="1">
    <source>
        <dbReference type="ARBA" id="ARBA00004141"/>
    </source>
</evidence>
<feature type="transmembrane region" description="Helical" evidence="7">
    <location>
        <begin position="406"/>
        <end position="433"/>
    </location>
</feature>
<keyword evidence="10" id="KW-1185">Reference proteome</keyword>
<evidence type="ECO:0000313" key="9">
    <source>
        <dbReference type="EMBL" id="KAL0065019.1"/>
    </source>
</evidence>
<feature type="region of interest" description="Disordered" evidence="6">
    <location>
        <begin position="628"/>
        <end position="711"/>
    </location>
</feature>
<dbReference type="SUPFAM" id="SSF103473">
    <property type="entry name" value="MFS general substrate transporter"/>
    <property type="match status" value="1"/>
</dbReference>
<accession>A0ABR2ZW58</accession>